<comment type="caution">
    <text evidence="3">The sequence shown here is derived from an EMBL/GenBank/DDBJ whole genome shotgun (WGS) entry which is preliminary data.</text>
</comment>
<evidence type="ECO:0000256" key="2">
    <source>
        <dbReference type="SAM" id="MobiDB-lite"/>
    </source>
</evidence>
<name>A0A9P8SHY1_9HYPO</name>
<evidence type="ECO:0000313" key="4">
    <source>
        <dbReference type="Proteomes" id="UP000824596"/>
    </source>
</evidence>
<keyword evidence="4" id="KW-1185">Reference proteome</keyword>
<gene>
    <name evidence="3" type="ORF">HRG_07554</name>
</gene>
<dbReference type="GO" id="GO:0032259">
    <property type="term" value="P:methylation"/>
    <property type="evidence" value="ECO:0007669"/>
    <property type="project" value="UniProtKB-KW"/>
</dbReference>
<dbReference type="CDD" id="cd02440">
    <property type="entry name" value="AdoMet_MTases"/>
    <property type="match status" value="1"/>
</dbReference>
<evidence type="ECO:0000313" key="3">
    <source>
        <dbReference type="EMBL" id="KAH0961476.1"/>
    </source>
</evidence>
<dbReference type="RefSeq" id="XP_044718989.1">
    <property type="nucleotide sequence ID" value="XM_044866025.1"/>
</dbReference>
<dbReference type="Proteomes" id="UP000824596">
    <property type="component" value="Unassembled WGS sequence"/>
</dbReference>
<dbReference type="GeneID" id="68356683"/>
<feature type="region of interest" description="Disordered" evidence="2">
    <location>
        <begin position="1"/>
        <end position="20"/>
    </location>
</feature>
<reference evidence="3" key="1">
    <citation type="submission" date="2021-09" db="EMBL/GenBank/DDBJ databases">
        <title>A high-quality genome of the endoparasitic fungus Hirsutella rhossiliensis with a comparison of Hirsutella genomes reveals transposable elements contributing to genome size variation.</title>
        <authorList>
            <person name="Lin R."/>
            <person name="Jiao Y."/>
            <person name="Sun X."/>
            <person name="Ling J."/>
            <person name="Xie B."/>
            <person name="Cheng X."/>
        </authorList>
    </citation>
    <scope>NUCLEOTIDE SEQUENCE</scope>
    <source>
        <strain evidence="3">HR02</strain>
    </source>
</reference>
<dbReference type="SUPFAM" id="SSF53335">
    <property type="entry name" value="S-adenosyl-L-methionine-dependent methyltransferases"/>
    <property type="match status" value="1"/>
</dbReference>
<protein>
    <submittedName>
        <fullName evidence="3">Methyltransferase domain-containing protein</fullName>
    </submittedName>
</protein>
<comment type="similarity">
    <text evidence="1">Belongs to the methyltransferase superfamily. LaeA methyltransferase family.</text>
</comment>
<dbReference type="OrthoDB" id="2013972at2759"/>
<dbReference type="EMBL" id="JAIZPD010000008">
    <property type="protein sequence ID" value="KAH0961476.1"/>
    <property type="molecule type" value="Genomic_DNA"/>
</dbReference>
<accession>A0A9P8SHY1</accession>
<dbReference type="AlphaFoldDB" id="A0A9P8SHY1"/>
<dbReference type="PANTHER" id="PTHR43591">
    <property type="entry name" value="METHYLTRANSFERASE"/>
    <property type="match status" value="1"/>
</dbReference>
<sequence length="363" mass="41318">MENRWPGSRQGDEGGNAHPDLRNFQFTFDRSSMFGGAENFIEPDPLFGPLSESASLSDSVQNFPEEFGRTYHAYRAGSYAFPNDSPEQERLVHQGQILKRLFKNRLYFAPLSRSKPPRNVLDVATGVGDWAIDMGDLFPNSQVIATDLSPIQPDEVPPNVKFYVEDSSDPWEYSHQFDYIHTRATSGCWSSFEKEVVEQAFATLDHGGWFEAQEFDCIVTSDDGTLDPNGPFAKWLNELTVAAETLHRPIVFGTTLKEVFERVGFVDVQQRIFKLPINGWAKDERLKELGRMWERNLTQGLSGFSFQLLNRAYDRPATEIEVSLVDVRRELADPRIHAYIPVFVVWGRKPYPGEVPVPTPCFQ</sequence>
<evidence type="ECO:0000256" key="1">
    <source>
        <dbReference type="ARBA" id="ARBA00038158"/>
    </source>
</evidence>
<organism evidence="3 4">
    <name type="scientific">Hirsutella rhossiliensis</name>
    <dbReference type="NCBI Taxonomy" id="111463"/>
    <lineage>
        <taxon>Eukaryota</taxon>
        <taxon>Fungi</taxon>
        <taxon>Dikarya</taxon>
        <taxon>Ascomycota</taxon>
        <taxon>Pezizomycotina</taxon>
        <taxon>Sordariomycetes</taxon>
        <taxon>Hypocreomycetidae</taxon>
        <taxon>Hypocreales</taxon>
        <taxon>Ophiocordycipitaceae</taxon>
        <taxon>Hirsutella</taxon>
    </lineage>
</organism>
<proteinExistence type="inferred from homology"/>
<dbReference type="PANTHER" id="PTHR43591:SF14">
    <property type="entry name" value="METHYLTRANSFERASE"/>
    <property type="match status" value="1"/>
</dbReference>
<dbReference type="InterPro" id="IPR029063">
    <property type="entry name" value="SAM-dependent_MTases_sf"/>
</dbReference>
<dbReference type="Pfam" id="PF13489">
    <property type="entry name" value="Methyltransf_23"/>
    <property type="match status" value="1"/>
</dbReference>
<keyword evidence="3" id="KW-0489">Methyltransferase</keyword>
<keyword evidence="3" id="KW-0808">Transferase</keyword>
<dbReference type="GO" id="GO:0008168">
    <property type="term" value="F:methyltransferase activity"/>
    <property type="evidence" value="ECO:0007669"/>
    <property type="project" value="UniProtKB-KW"/>
</dbReference>
<dbReference type="Gene3D" id="3.40.50.150">
    <property type="entry name" value="Vaccinia Virus protein VP39"/>
    <property type="match status" value="1"/>
</dbReference>